<dbReference type="EMBL" id="JBBHLL010000245">
    <property type="protein sequence ID" value="KAK7808169.1"/>
    <property type="molecule type" value="Genomic_DNA"/>
</dbReference>
<dbReference type="Proteomes" id="UP001488838">
    <property type="component" value="Unassembled WGS sequence"/>
</dbReference>
<feature type="region of interest" description="Disordered" evidence="1">
    <location>
        <begin position="1"/>
        <end position="42"/>
    </location>
</feature>
<gene>
    <name evidence="2" type="ORF">U0070_023545</name>
</gene>
<protein>
    <submittedName>
        <fullName evidence="2">Uncharacterized protein</fullName>
    </submittedName>
</protein>
<evidence type="ECO:0000313" key="3">
    <source>
        <dbReference type="Proteomes" id="UP001488838"/>
    </source>
</evidence>
<feature type="non-terminal residue" evidence="2">
    <location>
        <position position="121"/>
    </location>
</feature>
<comment type="caution">
    <text evidence="2">The sequence shown here is derived from an EMBL/GenBank/DDBJ whole genome shotgun (WGS) entry which is preliminary data.</text>
</comment>
<proteinExistence type="predicted"/>
<evidence type="ECO:0000313" key="2">
    <source>
        <dbReference type="EMBL" id="KAK7808169.1"/>
    </source>
</evidence>
<keyword evidence="3" id="KW-1185">Reference proteome</keyword>
<organism evidence="2 3">
    <name type="scientific">Myodes glareolus</name>
    <name type="common">Bank vole</name>
    <name type="synonym">Clethrionomys glareolus</name>
    <dbReference type="NCBI Taxonomy" id="447135"/>
    <lineage>
        <taxon>Eukaryota</taxon>
        <taxon>Metazoa</taxon>
        <taxon>Chordata</taxon>
        <taxon>Craniata</taxon>
        <taxon>Vertebrata</taxon>
        <taxon>Euteleostomi</taxon>
        <taxon>Mammalia</taxon>
        <taxon>Eutheria</taxon>
        <taxon>Euarchontoglires</taxon>
        <taxon>Glires</taxon>
        <taxon>Rodentia</taxon>
        <taxon>Myomorpha</taxon>
        <taxon>Muroidea</taxon>
        <taxon>Cricetidae</taxon>
        <taxon>Arvicolinae</taxon>
        <taxon>Myodes</taxon>
    </lineage>
</organism>
<accession>A0AAW0I1V6</accession>
<name>A0AAW0I1V6_MYOGA</name>
<feature type="compositionally biased region" description="Basic and acidic residues" evidence="1">
    <location>
        <begin position="17"/>
        <end position="39"/>
    </location>
</feature>
<reference evidence="2 3" key="1">
    <citation type="journal article" date="2023" name="bioRxiv">
        <title>Conserved and derived expression patterns and positive selection on dental genes reveal complex evolutionary context of ever-growing rodent molars.</title>
        <authorList>
            <person name="Calamari Z.T."/>
            <person name="Song A."/>
            <person name="Cohen E."/>
            <person name="Akter M."/>
            <person name="Roy R.D."/>
            <person name="Hallikas O."/>
            <person name="Christensen M.M."/>
            <person name="Li P."/>
            <person name="Marangoni P."/>
            <person name="Jernvall J."/>
            <person name="Klein O.D."/>
        </authorList>
    </citation>
    <scope>NUCLEOTIDE SEQUENCE [LARGE SCALE GENOMIC DNA]</scope>
    <source>
        <strain evidence="2">V071</strain>
    </source>
</reference>
<sequence>MRDVTDDLDAPNPSYAKTKDKLNGDTKDGLSRLSDEFSPSHKVKMKRPTKWRCSKEFKKQFKKLLTKGLVAASCQQLEEEKGPVDALATLAHISEERQDNNYAWKELNTKLRANTTSQIAE</sequence>
<dbReference type="AlphaFoldDB" id="A0AAW0I1V6"/>
<evidence type="ECO:0000256" key="1">
    <source>
        <dbReference type="SAM" id="MobiDB-lite"/>
    </source>
</evidence>